<organism evidence="1 2">
    <name type="scientific">Marinococcus luteus</name>
    <dbReference type="NCBI Taxonomy" id="1122204"/>
    <lineage>
        <taxon>Bacteria</taxon>
        <taxon>Bacillati</taxon>
        <taxon>Bacillota</taxon>
        <taxon>Bacilli</taxon>
        <taxon>Bacillales</taxon>
        <taxon>Bacillaceae</taxon>
        <taxon>Marinococcus</taxon>
    </lineage>
</organism>
<proteinExistence type="predicted"/>
<dbReference type="Gene3D" id="2.60.300.12">
    <property type="entry name" value="HesB-like domain"/>
    <property type="match status" value="1"/>
</dbReference>
<dbReference type="AlphaFoldDB" id="A0A1H2WFH9"/>
<dbReference type="EMBL" id="FNNC01000005">
    <property type="protein sequence ID" value="SDW79287.1"/>
    <property type="molecule type" value="Genomic_DNA"/>
</dbReference>
<dbReference type="InterPro" id="IPR035903">
    <property type="entry name" value="HesB-like_dom_sf"/>
</dbReference>
<dbReference type="RefSeq" id="WP_091615408.1">
    <property type="nucleotide sequence ID" value="NZ_FNNC01000005.1"/>
</dbReference>
<dbReference type="SUPFAM" id="SSF89360">
    <property type="entry name" value="HesB-like domain"/>
    <property type="match status" value="1"/>
</dbReference>
<evidence type="ECO:0000313" key="1">
    <source>
        <dbReference type="EMBL" id="SDW79287.1"/>
    </source>
</evidence>
<accession>A0A1H2WFH9</accession>
<evidence type="ECO:0000313" key="2">
    <source>
        <dbReference type="Proteomes" id="UP000199488"/>
    </source>
</evidence>
<dbReference type="Proteomes" id="UP000199488">
    <property type="component" value="Unassembled WGS sequence"/>
</dbReference>
<keyword evidence="2" id="KW-1185">Reference proteome</keyword>
<dbReference type="STRING" id="1122204.SAMN05421781_2406"/>
<name>A0A1H2WFH9_9BACI</name>
<sequence length="93" mass="10253">MEITNGAKAVLEPLMEENNMDHLRVAVEEMEDSSQIGLVLQDPQEDDQVVEANGIKVAVDNRVTDLMQDVTLDTQENEDGETQLVMAGLPEAE</sequence>
<protein>
    <submittedName>
        <fullName evidence="1">Fe-S cluster assembly iron-binding protein IscA</fullName>
    </submittedName>
</protein>
<gene>
    <name evidence="1" type="ORF">SAMN05421781_2406</name>
</gene>
<dbReference type="OrthoDB" id="2355011at2"/>
<reference evidence="1 2" key="1">
    <citation type="submission" date="2016-10" db="EMBL/GenBank/DDBJ databases">
        <authorList>
            <person name="de Groot N.N."/>
        </authorList>
    </citation>
    <scope>NUCLEOTIDE SEQUENCE [LARGE SCALE GENOMIC DNA]</scope>
    <source>
        <strain evidence="1 2">DSM 23126</strain>
    </source>
</reference>